<dbReference type="GO" id="GO:0004497">
    <property type="term" value="F:monooxygenase activity"/>
    <property type="evidence" value="ECO:0007669"/>
    <property type="project" value="UniProtKB-KW"/>
</dbReference>
<protein>
    <submittedName>
        <fullName evidence="1">Heme-degrading monooxygenase HmoA and related ABM domain proteins</fullName>
    </submittedName>
</protein>
<dbReference type="KEGG" id="nfl:COO91_06354"/>
<gene>
    <name evidence="1" type="ORF">COO91_06354</name>
</gene>
<keyword evidence="2" id="KW-1185">Reference proteome</keyword>
<dbReference type="Proteomes" id="UP000232003">
    <property type="component" value="Chromosome"/>
</dbReference>
<evidence type="ECO:0000313" key="1">
    <source>
        <dbReference type="EMBL" id="AUB40345.1"/>
    </source>
</evidence>
<proteinExistence type="predicted"/>
<name>A0A2K8T004_9NOSO</name>
<sequence length="41" mass="4964">MLRERLKFKVVPNLRENFIQKDAQIWTIGLAEYPKFLTKEV</sequence>
<organism evidence="1 2">
    <name type="scientific">Nostoc flagelliforme CCNUN1</name>
    <dbReference type="NCBI Taxonomy" id="2038116"/>
    <lineage>
        <taxon>Bacteria</taxon>
        <taxon>Bacillati</taxon>
        <taxon>Cyanobacteriota</taxon>
        <taxon>Cyanophyceae</taxon>
        <taxon>Nostocales</taxon>
        <taxon>Nostocaceae</taxon>
        <taxon>Nostoc</taxon>
    </lineage>
</organism>
<reference evidence="1 2" key="1">
    <citation type="submission" date="2017-11" db="EMBL/GenBank/DDBJ databases">
        <title>Complete genome of a free-living desiccation-tolerant cyanobacterium and its photosynthetic adaptation to extreme terrestrial habitat.</title>
        <authorList>
            <person name="Shang J."/>
        </authorList>
    </citation>
    <scope>NUCLEOTIDE SEQUENCE [LARGE SCALE GENOMIC DNA]</scope>
    <source>
        <strain evidence="1 2">CCNUN1</strain>
    </source>
</reference>
<dbReference type="AlphaFoldDB" id="A0A2K8T004"/>
<keyword evidence="1" id="KW-0560">Oxidoreductase</keyword>
<dbReference type="EMBL" id="CP024785">
    <property type="protein sequence ID" value="AUB40345.1"/>
    <property type="molecule type" value="Genomic_DNA"/>
</dbReference>
<accession>A0A2K8T004</accession>
<evidence type="ECO:0000313" key="2">
    <source>
        <dbReference type="Proteomes" id="UP000232003"/>
    </source>
</evidence>
<keyword evidence="1" id="KW-0503">Monooxygenase</keyword>